<feature type="domain" description="Antitoxin SocA-like Panacea" evidence="1">
    <location>
        <begin position="23"/>
        <end position="105"/>
    </location>
</feature>
<evidence type="ECO:0000313" key="3">
    <source>
        <dbReference type="Proteomes" id="UP000198825"/>
    </source>
</evidence>
<dbReference type="OrthoDB" id="9799173at2"/>
<dbReference type="Proteomes" id="UP000198825">
    <property type="component" value="Chromosome I"/>
</dbReference>
<dbReference type="EMBL" id="LT629799">
    <property type="protein sequence ID" value="SDV00405.1"/>
    <property type="molecule type" value="Genomic_DNA"/>
</dbReference>
<protein>
    <submittedName>
        <fullName evidence="2">Uncharacterized phage-associated protein</fullName>
    </submittedName>
</protein>
<dbReference type="RefSeq" id="WP_091076745.1">
    <property type="nucleotide sequence ID" value="NZ_LT629799.1"/>
</dbReference>
<dbReference type="Pfam" id="PF13274">
    <property type="entry name" value="SocA_Panacea"/>
    <property type="match status" value="1"/>
</dbReference>
<organism evidence="2 3">
    <name type="scientific">Microlunatus sagamiharensis</name>
    <dbReference type="NCBI Taxonomy" id="546874"/>
    <lineage>
        <taxon>Bacteria</taxon>
        <taxon>Bacillati</taxon>
        <taxon>Actinomycetota</taxon>
        <taxon>Actinomycetes</taxon>
        <taxon>Propionibacteriales</taxon>
        <taxon>Propionibacteriaceae</taxon>
        <taxon>Microlunatus</taxon>
    </lineage>
</organism>
<name>A0A1H2N5P1_9ACTN</name>
<evidence type="ECO:0000313" key="2">
    <source>
        <dbReference type="EMBL" id="SDV00405.1"/>
    </source>
</evidence>
<keyword evidence="3" id="KW-1185">Reference proteome</keyword>
<reference evidence="3" key="1">
    <citation type="submission" date="2016-10" db="EMBL/GenBank/DDBJ databases">
        <authorList>
            <person name="Varghese N."/>
            <person name="Submissions S."/>
        </authorList>
    </citation>
    <scope>NUCLEOTIDE SEQUENCE [LARGE SCALE GENOMIC DNA]</scope>
    <source>
        <strain evidence="3">DSM 21743</strain>
    </source>
</reference>
<gene>
    <name evidence="2" type="ORF">SAMN04488544_3312</name>
</gene>
<proteinExistence type="predicted"/>
<accession>A0A1H2N5P1</accession>
<dbReference type="InterPro" id="IPR025272">
    <property type="entry name" value="SocA_Panacea"/>
</dbReference>
<dbReference type="AlphaFoldDB" id="A0A1H2N5P1"/>
<evidence type="ECO:0000259" key="1">
    <source>
        <dbReference type="Pfam" id="PF13274"/>
    </source>
</evidence>
<sequence length="176" mass="19819">MSTALEVADFIRTRMTPSGEVQLQKLVYYSQAWNMVWNGAPLFLEEIEAWKGGPVVPSLRKVLDVAPGDYRLDDESRKAISAVVSYYGVHYGWTLSEQTHQEVPWVMTRGDLQPGESSRRIIPRTVIRTFYTAMSLRGEGPAKPDTPVAEAPDDTVLALARRNRLRWADARALLAE</sequence>